<gene>
    <name evidence="1" type="ORF">CLUMA_CG002440</name>
</gene>
<organism evidence="1 2">
    <name type="scientific">Clunio marinus</name>
    <dbReference type="NCBI Taxonomy" id="568069"/>
    <lineage>
        <taxon>Eukaryota</taxon>
        <taxon>Metazoa</taxon>
        <taxon>Ecdysozoa</taxon>
        <taxon>Arthropoda</taxon>
        <taxon>Hexapoda</taxon>
        <taxon>Insecta</taxon>
        <taxon>Pterygota</taxon>
        <taxon>Neoptera</taxon>
        <taxon>Endopterygota</taxon>
        <taxon>Diptera</taxon>
        <taxon>Nematocera</taxon>
        <taxon>Chironomoidea</taxon>
        <taxon>Chironomidae</taxon>
        <taxon>Clunio</taxon>
    </lineage>
</organism>
<proteinExistence type="predicted"/>
<accession>A0A1J1HQW6</accession>
<dbReference type="EMBL" id="CVRI01000009">
    <property type="protein sequence ID" value="CRK88609.1"/>
    <property type="molecule type" value="Genomic_DNA"/>
</dbReference>
<reference evidence="1 2" key="1">
    <citation type="submission" date="2015-04" db="EMBL/GenBank/DDBJ databases">
        <authorList>
            <person name="Syromyatnikov M.Y."/>
            <person name="Popov V.N."/>
        </authorList>
    </citation>
    <scope>NUCLEOTIDE SEQUENCE [LARGE SCALE GENOMIC DNA]</scope>
</reference>
<dbReference type="AlphaFoldDB" id="A0A1J1HQW6"/>
<keyword evidence="2" id="KW-1185">Reference proteome</keyword>
<evidence type="ECO:0000313" key="2">
    <source>
        <dbReference type="Proteomes" id="UP000183832"/>
    </source>
</evidence>
<sequence length="135" mass="15942">MQFKTLPLFLCGEIFLKFLEANLQSFHLSELRDSRNFIFVNITRDFKNAQKDHEPILFFKHSIAYQKTMFITWSTSATYANLIAKLKEKETIRELVDRTISDYGIYCAMLNWQQIPTPRHGDPMGCVVCRIEIYH</sequence>
<protein>
    <submittedName>
        <fullName evidence="1">CLUMA_CG002440, isoform A</fullName>
    </submittedName>
</protein>
<name>A0A1J1HQW6_9DIPT</name>
<evidence type="ECO:0000313" key="1">
    <source>
        <dbReference type="EMBL" id="CRK88609.1"/>
    </source>
</evidence>
<dbReference type="Proteomes" id="UP000183832">
    <property type="component" value="Unassembled WGS sequence"/>
</dbReference>